<dbReference type="SUPFAM" id="SSF55729">
    <property type="entry name" value="Acyl-CoA N-acyltransferases (Nat)"/>
    <property type="match status" value="1"/>
</dbReference>
<dbReference type="GO" id="GO:0005737">
    <property type="term" value="C:cytoplasm"/>
    <property type="evidence" value="ECO:0007669"/>
    <property type="project" value="TreeGrafter"/>
</dbReference>
<dbReference type="InterPro" id="IPR016181">
    <property type="entry name" value="Acyl_CoA_acyltransferase"/>
</dbReference>
<proteinExistence type="predicted"/>
<dbReference type="Gene3D" id="3.40.630.30">
    <property type="match status" value="1"/>
</dbReference>
<accession>A0AA49GRZ1</accession>
<dbReference type="InterPro" id="IPR000182">
    <property type="entry name" value="GNAT_dom"/>
</dbReference>
<sequence length="157" mass="18206">MAKVEFLKDNPKYVDQIAHWMFKEWGHLRGYTNADRYIQSVSNRLNNDQTPLTIIVKSEGNELIAFASLVDHDMETHQELSPWMGGVFVLPSYRGQGFGKVVVAKIEQLANELGYDKLYLFTLDKEEFYKHLSWTKVNDEDYLNSHVTIMSKAIRST</sequence>
<name>A0AA49GRZ1_9BACT</name>
<dbReference type="InterPro" id="IPR039840">
    <property type="entry name" value="NAA80"/>
</dbReference>
<dbReference type="PANTHER" id="PTHR13538">
    <property type="entry name" value="N-ACETYLTRANSFERASE 6"/>
    <property type="match status" value="1"/>
</dbReference>
<dbReference type="CDD" id="cd04301">
    <property type="entry name" value="NAT_SF"/>
    <property type="match status" value="1"/>
</dbReference>
<evidence type="ECO:0000259" key="1">
    <source>
        <dbReference type="PROSITE" id="PS51186"/>
    </source>
</evidence>
<dbReference type="GO" id="GO:0008080">
    <property type="term" value="F:N-acetyltransferase activity"/>
    <property type="evidence" value="ECO:0007669"/>
    <property type="project" value="InterPro"/>
</dbReference>
<organism evidence="2">
    <name type="scientific">Roseihalotalea indica</name>
    <dbReference type="NCBI Taxonomy" id="2867963"/>
    <lineage>
        <taxon>Bacteria</taxon>
        <taxon>Pseudomonadati</taxon>
        <taxon>Bacteroidota</taxon>
        <taxon>Cytophagia</taxon>
        <taxon>Cytophagales</taxon>
        <taxon>Catalimonadaceae</taxon>
        <taxon>Roseihalotalea</taxon>
    </lineage>
</organism>
<dbReference type="GO" id="GO:1905502">
    <property type="term" value="F:acetyl-CoA binding"/>
    <property type="evidence" value="ECO:0007669"/>
    <property type="project" value="TreeGrafter"/>
</dbReference>
<dbReference type="AlphaFoldDB" id="A0AA49GRZ1"/>
<dbReference type="PANTHER" id="PTHR13538:SF4">
    <property type="entry name" value="N-ALPHA-ACETYLTRANSFERASE 80"/>
    <property type="match status" value="1"/>
</dbReference>
<dbReference type="PROSITE" id="PS51186">
    <property type="entry name" value="GNAT"/>
    <property type="match status" value="1"/>
</dbReference>
<reference evidence="2" key="1">
    <citation type="journal article" date="2023" name="Comput. Struct. Biotechnol. J.">
        <title>Discovery of a novel marine Bacteroidetes with a rich repertoire of carbohydrate-active enzymes.</title>
        <authorList>
            <person name="Chen B."/>
            <person name="Liu G."/>
            <person name="Chen Q."/>
            <person name="Wang H."/>
            <person name="Liu L."/>
            <person name="Tang K."/>
        </authorList>
    </citation>
    <scope>NUCLEOTIDE SEQUENCE</scope>
    <source>
        <strain evidence="2">TK19036</strain>
    </source>
</reference>
<gene>
    <name evidence="2" type="ORF">K4G66_12170</name>
</gene>
<protein>
    <submittedName>
        <fullName evidence="2">GNAT family N-acetyltransferase</fullName>
    </submittedName>
</protein>
<evidence type="ECO:0000313" key="2">
    <source>
        <dbReference type="EMBL" id="WKN39448.1"/>
    </source>
</evidence>
<dbReference type="EMBL" id="CP120682">
    <property type="protein sequence ID" value="WKN39448.1"/>
    <property type="molecule type" value="Genomic_DNA"/>
</dbReference>
<reference evidence="2" key="2">
    <citation type="journal article" date="2024" name="Antonie Van Leeuwenhoek">
        <title>Roseihalotalea indica gen. nov., sp. nov., a halophilic Bacteroidetes from mesopelagic Southwest Indian Ocean with higher carbohydrate metabolic potential.</title>
        <authorList>
            <person name="Chen B."/>
            <person name="Zhang M."/>
            <person name="Lin D."/>
            <person name="Ye J."/>
            <person name="Tang K."/>
        </authorList>
    </citation>
    <scope>NUCLEOTIDE SEQUENCE</scope>
    <source>
        <strain evidence="2">TK19036</strain>
    </source>
</reference>
<feature type="domain" description="N-acetyltransferase" evidence="1">
    <location>
        <begin position="4"/>
        <end position="155"/>
    </location>
</feature>
<dbReference type="Pfam" id="PF00583">
    <property type="entry name" value="Acetyltransf_1"/>
    <property type="match status" value="1"/>
</dbReference>